<dbReference type="Pfam" id="PF00107">
    <property type="entry name" value="ADH_zinc_N"/>
    <property type="match status" value="1"/>
</dbReference>
<evidence type="ECO:0000259" key="6">
    <source>
        <dbReference type="SMART" id="SM00829"/>
    </source>
</evidence>
<dbReference type="PANTHER" id="PTHR45348:SF1">
    <property type="entry name" value="TRANS-ENOYL REDUCTASE STHE"/>
    <property type="match status" value="1"/>
</dbReference>
<comment type="caution">
    <text evidence="7">The sequence shown here is derived from an EMBL/GenBank/DDBJ whole genome shotgun (WGS) entry which is preliminary data.</text>
</comment>
<dbReference type="InterPro" id="IPR013149">
    <property type="entry name" value="ADH-like_C"/>
</dbReference>
<keyword evidence="5" id="KW-0560">Oxidoreductase</keyword>
<feature type="domain" description="Enoyl reductase (ER)" evidence="6">
    <location>
        <begin position="15"/>
        <end position="377"/>
    </location>
</feature>
<dbReference type="Proteomes" id="UP001295740">
    <property type="component" value="Unassembled WGS sequence"/>
</dbReference>
<dbReference type="Gene3D" id="3.90.180.10">
    <property type="entry name" value="Medium-chain alcohol dehydrogenases, catalytic domain"/>
    <property type="match status" value="1"/>
</dbReference>
<dbReference type="InterPro" id="IPR011032">
    <property type="entry name" value="GroES-like_sf"/>
</dbReference>
<dbReference type="CDD" id="cd08249">
    <property type="entry name" value="enoyl_reductase_like"/>
    <property type="match status" value="1"/>
</dbReference>
<reference evidence="7" key="1">
    <citation type="submission" date="2023-10" db="EMBL/GenBank/DDBJ databases">
        <authorList>
            <person name="Hackl T."/>
        </authorList>
    </citation>
    <scope>NUCLEOTIDE SEQUENCE</scope>
</reference>
<dbReference type="PANTHER" id="PTHR45348">
    <property type="entry name" value="HYPOTHETICAL OXIDOREDUCTASE (EUROFUNG)"/>
    <property type="match status" value="1"/>
</dbReference>
<dbReference type="InterPro" id="IPR013154">
    <property type="entry name" value="ADH-like_N"/>
</dbReference>
<keyword evidence="4" id="KW-0521">NADP</keyword>
<evidence type="ECO:0000256" key="2">
    <source>
        <dbReference type="ARBA" id="ARBA00011245"/>
    </source>
</evidence>
<dbReference type="Pfam" id="PF08240">
    <property type="entry name" value="ADH_N"/>
    <property type="match status" value="1"/>
</dbReference>
<dbReference type="SMART" id="SM00829">
    <property type="entry name" value="PKS_ER"/>
    <property type="match status" value="1"/>
</dbReference>
<comment type="similarity">
    <text evidence="1">Belongs to the zinc-containing alcohol dehydrogenase family.</text>
</comment>
<dbReference type="InterPro" id="IPR047122">
    <property type="entry name" value="Trans-enoyl_RdTase-like"/>
</dbReference>
<keyword evidence="8" id="KW-1185">Reference proteome</keyword>
<dbReference type="Gene3D" id="3.40.50.720">
    <property type="entry name" value="NAD(P)-binding Rossmann-like Domain"/>
    <property type="match status" value="1"/>
</dbReference>
<dbReference type="AlphaFoldDB" id="A0AAI8VNY9"/>
<dbReference type="SUPFAM" id="SSF51735">
    <property type="entry name" value="NAD(P)-binding Rossmann-fold domains"/>
    <property type="match status" value="1"/>
</dbReference>
<protein>
    <submittedName>
        <fullName evidence="7">Uu.00g134660.m01.CDS01</fullName>
    </submittedName>
</protein>
<dbReference type="GO" id="GO:0000166">
    <property type="term" value="F:nucleotide binding"/>
    <property type="evidence" value="ECO:0007669"/>
    <property type="project" value="UniProtKB-KW"/>
</dbReference>
<dbReference type="InterPro" id="IPR020843">
    <property type="entry name" value="ER"/>
</dbReference>
<evidence type="ECO:0000256" key="4">
    <source>
        <dbReference type="ARBA" id="ARBA00022857"/>
    </source>
</evidence>
<sequence length="381" mass="40803">MTPQMQTAIVQAPAGASEKLPLVISRTEMIPRPPSAHHVLVRVLATALNPNDHKMIIHFPLPGKGAGCDFCGVVMEQSGNKGFGTDTQDTLAPGTRVCGTVFAYAATDDGNQHRRIGAFSEYVIADSRLLIQVPEHWSDLQGAALGGVGWSTVGLAMSHPDHFRLLGIPSRPAETRLPVLVYGGGTATGTMACQLLKLSGYAPIAVTNSRASAALAMHYGASGTVSTIARDGREPLDEIRRIAGGEPIRHALDCITDAGSASFCFAAIARTGGHYACLEQFSNEWRTRRVVSVKEVMGYQILGHHVDLGGMKSAYTREASEEAFNLGRRWAAEMQESVNRGLVEPHPVQEVPGRWDGILSGLAMLHAGKVRGRKLVVRISV</sequence>
<evidence type="ECO:0000256" key="5">
    <source>
        <dbReference type="ARBA" id="ARBA00023002"/>
    </source>
</evidence>
<keyword evidence="3" id="KW-0547">Nucleotide-binding</keyword>
<dbReference type="InterPro" id="IPR036291">
    <property type="entry name" value="NAD(P)-bd_dom_sf"/>
</dbReference>
<evidence type="ECO:0000313" key="7">
    <source>
        <dbReference type="EMBL" id="CAJ2508440.1"/>
    </source>
</evidence>
<dbReference type="EMBL" id="CAUWAG010000011">
    <property type="protein sequence ID" value="CAJ2508440.1"/>
    <property type="molecule type" value="Genomic_DNA"/>
</dbReference>
<proteinExistence type="inferred from homology"/>
<comment type="subunit">
    <text evidence="2">Monomer.</text>
</comment>
<dbReference type="SUPFAM" id="SSF50129">
    <property type="entry name" value="GroES-like"/>
    <property type="match status" value="1"/>
</dbReference>
<organism evidence="7 8">
    <name type="scientific">Anthostomella pinea</name>
    <dbReference type="NCBI Taxonomy" id="933095"/>
    <lineage>
        <taxon>Eukaryota</taxon>
        <taxon>Fungi</taxon>
        <taxon>Dikarya</taxon>
        <taxon>Ascomycota</taxon>
        <taxon>Pezizomycotina</taxon>
        <taxon>Sordariomycetes</taxon>
        <taxon>Xylariomycetidae</taxon>
        <taxon>Xylariales</taxon>
        <taxon>Xylariaceae</taxon>
        <taxon>Anthostomella</taxon>
    </lineage>
</organism>
<name>A0AAI8VNY9_9PEZI</name>
<dbReference type="GO" id="GO:0016651">
    <property type="term" value="F:oxidoreductase activity, acting on NAD(P)H"/>
    <property type="evidence" value="ECO:0007669"/>
    <property type="project" value="InterPro"/>
</dbReference>
<evidence type="ECO:0000313" key="8">
    <source>
        <dbReference type="Proteomes" id="UP001295740"/>
    </source>
</evidence>
<gene>
    <name evidence="7" type="ORF">KHLLAP_LOCUS8908</name>
</gene>
<evidence type="ECO:0000256" key="3">
    <source>
        <dbReference type="ARBA" id="ARBA00022741"/>
    </source>
</evidence>
<accession>A0AAI8VNY9</accession>
<evidence type="ECO:0000256" key="1">
    <source>
        <dbReference type="ARBA" id="ARBA00008072"/>
    </source>
</evidence>